<reference evidence="3" key="1">
    <citation type="submission" date="2018-01" db="EMBL/GenBank/DDBJ databases">
        <title>An insight into the sialome of Amazonian anophelines.</title>
        <authorList>
            <person name="Ribeiro J.M."/>
            <person name="Scarpassa V."/>
            <person name="Calvo E."/>
        </authorList>
    </citation>
    <scope>NUCLEOTIDE SEQUENCE</scope>
    <source>
        <tissue evidence="3">Salivary glands</tissue>
    </source>
</reference>
<sequence length="79" mass="8802">MEPPILLQHHTTSWALLVLLVLLSRSHHRPLLSLHLCLSRVKCSIETAPKACPPSTGQQQHYSPSSTNRPVECDGKKLN</sequence>
<evidence type="ECO:0000313" key="3">
    <source>
        <dbReference type="EMBL" id="MBW32931.1"/>
    </source>
</evidence>
<accession>A0A2M3ZWP2</accession>
<evidence type="ECO:0000256" key="1">
    <source>
        <dbReference type="SAM" id="MobiDB-lite"/>
    </source>
</evidence>
<name>A0A2M3ZWP2_9DIPT</name>
<feature type="compositionally biased region" description="Polar residues" evidence="1">
    <location>
        <begin position="55"/>
        <end position="69"/>
    </location>
</feature>
<evidence type="ECO:0000256" key="2">
    <source>
        <dbReference type="SAM" id="SignalP"/>
    </source>
</evidence>
<feature type="region of interest" description="Disordered" evidence="1">
    <location>
        <begin position="48"/>
        <end position="79"/>
    </location>
</feature>
<dbReference type="AlphaFoldDB" id="A0A2M3ZWP2"/>
<organism evidence="3">
    <name type="scientific">Anopheles braziliensis</name>
    <dbReference type="NCBI Taxonomy" id="58242"/>
    <lineage>
        <taxon>Eukaryota</taxon>
        <taxon>Metazoa</taxon>
        <taxon>Ecdysozoa</taxon>
        <taxon>Arthropoda</taxon>
        <taxon>Hexapoda</taxon>
        <taxon>Insecta</taxon>
        <taxon>Pterygota</taxon>
        <taxon>Neoptera</taxon>
        <taxon>Endopterygota</taxon>
        <taxon>Diptera</taxon>
        <taxon>Nematocera</taxon>
        <taxon>Culicoidea</taxon>
        <taxon>Culicidae</taxon>
        <taxon>Anophelinae</taxon>
        <taxon>Anopheles</taxon>
    </lineage>
</organism>
<feature type="chain" id="PRO_5014707966" evidence="2">
    <location>
        <begin position="29"/>
        <end position="79"/>
    </location>
</feature>
<dbReference type="EMBL" id="GGFM01012180">
    <property type="protein sequence ID" value="MBW32931.1"/>
    <property type="molecule type" value="Transcribed_RNA"/>
</dbReference>
<keyword evidence="2" id="KW-0732">Signal</keyword>
<protein>
    <submittedName>
        <fullName evidence="3">Putative secreted peptide</fullName>
    </submittedName>
</protein>
<feature type="signal peptide" evidence="2">
    <location>
        <begin position="1"/>
        <end position="28"/>
    </location>
</feature>
<proteinExistence type="predicted"/>